<keyword evidence="1" id="KW-0732">Signal</keyword>
<dbReference type="EMBL" id="MARB01000002">
    <property type="protein sequence ID" value="ODJ89264.1"/>
    <property type="molecule type" value="Genomic_DNA"/>
</dbReference>
<dbReference type="InterPro" id="IPR021302">
    <property type="entry name" value="DUF2780_VcgC/VcgE"/>
</dbReference>
<dbReference type="Proteomes" id="UP000094769">
    <property type="component" value="Unassembled WGS sequence"/>
</dbReference>
<dbReference type="Pfam" id="PF11075">
    <property type="entry name" value="DUF2780"/>
    <property type="match status" value="1"/>
</dbReference>
<evidence type="ECO:0000313" key="2">
    <source>
        <dbReference type="EMBL" id="ODJ89264.1"/>
    </source>
</evidence>
<accession>A0A7Z0VPA1</accession>
<keyword evidence="3" id="KW-1185">Reference proteome</keyword>
<comment type="caution">
    <text evidence="2">The sequence shown here is derived from an EMBL/GenBank/DDBJ whole genome shotgun (WGS) entry which is preliminary data.</text>
</comment>
<name>A0A7Z0VPA1_9GAMM</name>
<evidence type="ECO:0000313" key="3">
    <source>
        <dbReference type="Proteomes" id="UP000094769"/>
    </source>
</evidence>
<evidence type="ECO:0000256" key="1">
    <source>
        <dbReference type="SAM" id="SignalP"/>
    </source>
</evidence>
<evidence type="ECO:0008006" key="4">
    <source>
        <dbReference type="Google" id="ProtNLM"/>
    </source>
</evidence>
<proteinExistence type="predicted"/>
<gene>
    <name evidence="2" type="ORF">CODIS_03630</name>
</gene>
<dbReference type="AlphaFoldDB" id="A0A7Z0VPA1"/>
<feature type="signal peptide" evidence="1">
    <location>
        <begin position="1"/>
        <end position="22"/>
    </location>
</feature>
<dbReference type="RefSeq" id="WP_083220496.1">
    <property type="nucleotide sequence ID" value="NZ_MARB01000002.1"/>
</dbReference>
<sequence>MDVVRNLALACLLFLSSTAVSANSLLDSLTSQLGITTEQAAGGAGALFELAKNRLTNEDFSQIAAVVPDLDSLIAAAPSLSDATSGAGAVASMLGGESGLGNLAGLATSFSQLGLSPDMIGQFTPIVLEYLQQAGGGTVMEVMKGALAM</sequence>
<protein>
    <recommendedName>
        <fullName evidence="4">DUF2780 domain-containing protein</fullName>
    </recommendedName>
</protein>
<reference evidence="2 3" key="1">
    <citation type="submission" date="2016-06" db="EMBL/GenBank/DDBJ databases">
        <title>Genome sequence of endosymbiont of Candidatus Endolucinida thiodiazotropha.</title>
        <authorList>
            <person name="Poehlein A."/>
            <person name="Koenig S."/>
            <person name="Heiden S.E."/>
            <person name="Thuermer A."/>
            <person name="Voget S."/>
            <person name="Daniel R."/>
            <person name="Markert S."/>
            <person name="Gros O."/>
            <person name="Schweder T."/>
        </authorList>
    </citation>
    <scope>NUCLEOTIDE SEQUENCE [LARGE SCALE GENOMIC DNA]</scope>
    <source>
        <strain evidence="2 3">COS</strain>
    </source>
</reference>
<feature type="chain" id="PRO_5031337673" description="DUF2780 domain-containing protein" evidence="1">
    <location>
        <begin position="23"/>
        <end position="149"/>
    </location>
</feature>
<dbReference type="OrthoDB" id="8546843at2"/>
<organism evidence="2 3">
    <name type="scientific">Candidatus Thiodiazotropha endolucinida</name>
    <dbReference type="NCBI Taxonomy" id="1655433"/>
    <lineage>
        <taxon>Bacteria</taxon>
        <taxon>Pseudomonadati</taxon>
        <taxon>Pseudomonadota</taxon>
        <taxon>Gammaproteobacteria</taxon>
        <taxon>Chromatiales</taxon>
        <taxon>Sedimenticolaceae</taxon>
        <taxon>Candidatus Thiodiazotropha</taxon>
    </lineage>
</organism>